<evidence type="ECO:0000313" key="2">
    <source>
        <dbReference type="EMBL" id="RGK54038.1"/>
    </source>
</evidence>
<name>A0A3E4MWB2_9BACT</name>
<dbReference type="EMBL" id="QSTF01000030">
    <property type="protein sequence ID" value="RGM38068.1"/>
    <property type="molecule type" value="Genomic_DNA"/>
</dbReference>
<evidence type="ECO:0000313" key="7">
    <source>
        <dbReference type="Proteomes" id="UP000285750"/>
    </source>
</evidence>
<dbReference type="Proteomes" id="UP000285750">
    <property type="component" value="Unassembled WGS sequence"/>
</dbReference>
<protein>
    <recommendedName>
        <fullName evidence="1">HTH LytTR-type domain-containing protein</fullName>
    </recommendedName>
</protein>
<dbReference type="STRING" id="310297.BHV76_04745"/>
<accession>A0A3E4MWB2</accession>
<dbReference type="Proteomes" id="UP000260862">
    <property type="component" value="Unassembled WGS sequence"/>
</dbReference>
<evidence type="ECO:0000313" key="3">
    <source>
        <dbReference type="EMBL" id="RGM38068.1"/>
    </source>
</evidence>
<dbReference type="Proteomes" id="UP000260780">
    <property type="component" value="Unassembled WGS sequence"/>
</dbReference>
<comment type="caution">
    <text evidence="2">The sequence shown here is derived from an EMBL/GenBank/DDBJ whole genome shotgun (WGS) entry which is preliminary data.</text>
</comment>
<proteinExistence type="predicted"/>
<sequence length="157" mass="18757">MFPFLIRQTIFGPKGIENTGKMEMTEIQRYKIALERLKQLSDIRLGKPLLIQTLMGNLRVLHSNHIGYFKYISTKKSWEIALTDGSFVRLKENLRAKNLCAYNDRFIQIHQSYIINIQYLCMIQNNHCIMYPPFHHINELCISQKYKRELTAYFYQF</sequence>
<organism evidence="2 6">
    <name type="scientific">Phocaeicola plebeius</name>
    <dbReference type="NCBI Taxonomy" id="310297"/>
    <lineage>
        <taxon>Bacteria</taxon>
        <taxon>Pseudomonadati</taxon>
        <taxon>Bacteroidota</taxon>
        <taxon>Bacteroidia</taxon>
        <taxon>Bacteroidales</taxon>
        <taxon>Bacteroidaceae</taxon>
        <taxon>Phocaeicola</taxon>
    </lineage>
</organism>
<evidence type="ECO:0000313" key="4">
    <source>
        <dbReference type="EMBL" id="RGS07664.1"/>
    </source>
</evidence>
<reference evidence="5 6" key="1">
    <citation type="submission" date="2018-08" db="EMBL/GenBank/DDBJ databases">
        <title>A genome reference for cultivated species of the human gut microbiota.</title>
        <authorList>
            <person name="Zou Y."/>
            <person name="Xue W."/>
            <person name="Luo G."/>
        </authorList>
    </citation>
    <scope>NUCLEOTIDE SEQUENCE [LARGE SCALE GENOMIC DNA]</scope>
    <source>
        <strain evidence="4 7">AF24-16AC</strain>
        <strain evidence="3 5">OM08-14</strain>
        <strain evidence="2 6">TF10-3AC</strain>
    </source>
</reference>
<gene>
    <name evidence="4" type="ORF">DWY14_07955</name>
    <name evidence="3" type="ORF">DXC17_11120</name>
    <name evidence="2" type="ORF">DXD04_11200</name>
</gene>
<dbReference type="InterPro" id="IPR007492">
    <property type="entry name" value="LytTR_DNA-bd_dom"/>
</dbReference>
<dbReference type="Gene3D" id="2.40.50.1020">
    <property type="entry name" value="LytTr DNA-binding domain"/>
    <property type="match status" value="1"/>
</dbReference>
<dbReference type="EMBL" id="QSQT01000020">
    <property type="protein sequence ID" value="RGK54038.1"/>
    <property type="molecule type" value="Genomic_DNA"/>
</dbReference>
<evidence type="ECO:0000313" key="6">
    <source>
        <dbReference type="Proteomes" id="UP000260862"/>
    </source>
</evidence>
<dbReference type="EMBL" id="QRUY01000014">
    <property type="protein sequence ID" value="RGS07664.1"/>
    <property type="molecule type" value="Genomic_DNA"/>
</dbReference>
<dbReference type="Pfam" id="PF04397">
    <property type="entry name" value="LytTR"/>
    <property type="match status" value="1"/>
</dbReference>
<dbReference type="GO" id="GO:0003677">
    <property type="term" value="F:DNA binding"/>
    <property type="evidence" value="ECO:0007669"/>
    <property type="project" value="InterPro"/>
</dbReference>
<evidence type="ECO:0000313" key="5">
    <source>
        <dbReference type="Proteomes" id="UP000260780"/>
    </source>
</evidence>
<evidence type="ECO:0000259" key="1">
    <source>
        <dbReference type="Pfam" id="PF04397"/>
    </source>
</evidence>
<feature type="domain" description="HTH LytTR-type" evidence="1">
    <location>
        <begin position="65"/>
        <end position="152"/>
    </location>
</feature>
<dbReference type="AlphaFoldDB" id="A0A3E4MWB2"/>
<keyword evidence="6" id="KW-1185">Reference proteome</keyword>